<reference evidence="2" key="1">
    <citation type="journal article" date="2017" name="Genome Biol.">
        <title>Comparative genomics reveals high biological diversity and specific adaptations in the industrially and medically important fungal genus Aspergillus.</title>
        <authorList>
            <person name="de Vries R.P."/>
            <person name="Riley R."/>
            <person name="Wiebenga A."/>
            <person name="Aguilar-Osorio G."/>
            <person name="Amillis S."/>
            <person name="Uchima C.A."/>
            <person name="Anderluh G."/>
            <person name="Asadollahi M."/>
            <person name="Askin M."/>
            <person name="Barry K."/>
            <person name="Battaglia E."/>
            <person name="Bayram O."/>
            <person name="Benocci T."/>
            <person name="Braus-Stromeyer S.A."/>
            <person name="Caldana C."/>
            <person name="Canovas D."/>
            <person name="Cerqueira G.C."/>
            <person name="Chen F."/>
            <person name="Chen W."/>
            <person name="Choi C."/>
            <person name="Clum A."/>
            <person name="Dos Santos R.A."/>
            <person name="Damasio A.R."/>
            <person name="Diallinas G."/>
            <person name="Emri T."/>
            <person name="Fekete E."/>
            <person name="Flipphi M."/>
            <person name="Freyberg S."/>
            <person name="Gallo A."/>
            <person name="Gournas C."/>
            <person name="Habgood R."/>
            <person name="Hainaut M."/>
            <person name="Harispe M.L."/>
            <person name="Henrissat B."/>
            <person name="Hilden K.S."/>
            <person name="Hope R."/>
            <person name="Hossain A."/>
            <person name="Karabika E."/>
            <person name="Karaffa L."/>
            <person name="Karanyi Z."/>
            <person name="Krasevec N."/>
            <person name="Kuo A."/>
            <person name="Kusch H."/>
            <person name="LaButti K."/>
            <person name="Lagendijk E.L."/>
            <person name="Lapidus A."/>
            <person name="Levasseur A."/>
            <person name="Lindquist E."/>
            <person name="Lipzen A."/>
            <person name="Logrieco A.F."/>
            <person name="MacCabe A."/>
            <person name="Maekelae M.R."/>
            <person name="Malavazi I."/>
            <person name="Melin P."/>
            <person name="Meyer V."/>
            <person name="Mielnichuk N."/>
            <person name="Miskei M."/>
            <person name="Molnar A.P."/>
            <person name="Mule G."/>
            <person name="Ngan C.Y."/>
            <person name="Orejas M."/>
            <person name="Orosz E."/>
            <person name="Ouedraogo J.P."/>
            <person name="Overkamp K.M."/>
            <person name="Park H.-S."/>
            <person name="Perrone G."/>
            <person name="Piumi F."/>
            <person name="Punt P.J."/>
            <person name="Ram A.F."/>
            <person name="Ramon A."/>
            <person name="Rauscher S."/>
            <person name="Record E."/>
            <person name="Riano-Pachon D.M."/>
            <person name="Robert V."/>
            <person name="Roehrig J."/>
            <person name="Ruller R."/>
            <person name="Salamov A."/>
            <person name="Salih N.S."/>
            <person name="Samson R.A."/>
            <person name="Sandor E."/>
            <person name="Sanguinetti M."/>
            <person name="Schuetze T."/>
            <person name="Sepcic K."/>
            <person name="Shelest E."/>
            <person name="Sherlock G."/>
            <person name="Sophianopoulou V."/>
            <person name="Squina F.M."/>
            <person name="Sun H."/>
            <person name="Susca A."/>
            <person name="Todd R.B."/>
            <person name="Tsang A."/>
            <person name="Unkles S.E."/>
            <person name="van de Wiele N."/>
            <person name="van Rossen-Uffink D."/>
            <person name="Oliveira J.V."/>
            <person name="Vesth T.C."/>
            <person name="Visser J."/>
            <person name="Yu J.-H."/>
            <person name="Zhou M."/>
            <person name="Andersen M.R."/>
            <person name="Archer D.B."/>
            <person name="Baker S.E."/>
            <person name="Benoit I."/>
            <person name="Brakhage A.A."/>
            <person name="Braus G.H."/>
            <person name="Fischer R."/>
            <person name="Frisvad J.C."/>
            <person name="Goldman G.H."/>
            <person name="Houbraken J."/>
            <person name="Oakley B."/>
            <person name="Pocsi I."/>
            <person name="Scazzocchio C."/>
            <person name="Seiboth B."/>
            <person name="vanKuyk P.A."/>
            <person name="Wortman J."/>
            <person name="Dyer P.S."/>
            <person name="Grigoriev I.V."/>
        </authorList>
    </citation>
    <scope>NUCLEOTIDE SEQUENCE [LARGE SCALE GENOMIC DNA]</scope>
    <source>
        <strain evidence="2">CBS 134.48</strain>
    </source>
</reference>
<keyword evidence="2" id="KW-1185">Reference proteome</keyword>
<evidence type="ECO:0000313" key="1">
    <source>
        <dbReference type="EMBL" id="OJI80295.1"/>
    </source>
</evidence>
<protein>
    <submittedName>
        <fullName evidence="1">Uncharacterized protein</fullName>
    </submittedName>
</protein>
<sequence>MVGSMVLGSGVVGGGELPIIVLRCIGCIVPKFWASSRMPHKIDFSGNLASLSMPWRSPKANVLEGLQRPTCEGFAVSVQNSVRSRDPLSPHLPGALSLPPFLPLSVSDQCRNRSIRTNTQVTSTHQKLDLFKLGSPMTAPTPKDPNVALC</sequence>
<dbReference type="VEuPathDB" id="FungiDB:ASPTUDRAFT_853811"/>
<organism evidence="1 2">
    <name type="scientific">Aspergillus tubingensis (strain CBS 134.48)</name>
    <dbReference type="NCBI Taxonomy" id="767770"/>
    <lineage>
        <taxon>Eukaryota</taxon>
        <taxon>Fungi</taxon>
        <taxon>Dikarya</taxon>
        <taxon>Ascomycota</taxon>
        <taxon>Pezizomycotina</taxon>
        <taxon>Eurotiomycetes</taxon>
        <taxon>Eurotiomycetidae</taxon>
        <taxon>Eurotiales</taxon>
        <taxon>Aspergillaceae</taxon>
        <taxon>Aspergillus</taxon>
        <taxon>Aspergillus subgen. Circumdati</taxon>
    </lineage>
</organism>
<dbReference type="Proteomes" id="UP000184304">
    <property type="component" value="Unassembled WGS sequence"/>
</dbReference>
<gene>
    <name evidence="1" type="ORF">ASPTUDRAFT_853811</name>
</gene>
<dbReference type="AlphaFoldDB" id="A0A1L9MTT9"/>
<proteinExistence type="predicted"/>
<dbReference type="EMBL" id="KV878207">
    <property type="protein sequence ID" value="OJI80295.1"/>
    <property type="molecule type" value="Genomic_DNA"/>
</dbReference>
<name>A0A1L9MTT9_ASPTC</name>
<evidence type="ECO:0000313" key="2">
    <source>
        <dbReference type="Proteomes" id="UP000184304"/>
    </source>
</evidence>
<accession>A0A1L9MTT9</accession>